<name>A0A7X3CT72_9BACL</name>
<dbReference type="InterPro" id="IPR021328">
    <property type="entry name" value="CotB-like"/>
</dbReference>
<accession>A0A7X3CT72</accession>
<sequence>MKNSEVIESALFEHRFWLQVLGDHARFIRVSLPVDEREEAQRALGFVQAFDDLLKKARSDKFPAEAGALTQDAYGLTQDLRAFKLRLLERHLIGKIAIQLPPAFLSHMVNEAEEYLRVLGYLLSGRPAPVFDAVHHHIVWLQDAYGHAGSIAAGLDMTESRLVELARSFDRQFREYYLKAVELAGFLRTNIKKFPALARFNKEVELEMTLFKQFLSELEELRLSGQALGVLSPLMADHMAREECYYLLKLSQVSEIKAMSCDPTKPRTEV</sequence>
<dbReference type="RefSeq" id="WP_054799249.1">
    <property type="nucleotide sequence ID" value="NZ_JARTHJ010000219.1"/>
</dbReference>
<dbReference type="Gene3D" id="1.20.1260.120">
    <property type="entry name" value="Protein of unknown function DUF2935"/>
    <property type="match status" value="1"/>
</dbReference>
<evidence type="ECO:0000313" key="1">
    <source>
        <dbReference type="EMBL" id="MUG71456.1"/>
    </source>
</evidence>
<evidence type="ECO:0000313" key="2">
    <source>
        <dbReference type="Proteomes" id="UP000450917"/>
    </source>
</evidence>
<proteinExistence type="predicted"/>
<dbReference type="EMBL" id="WNZX01000009">
    <property type="protein sequence ID" value="MUG71456.1"/>
    <property type="molecule type" value="Genomic_DNA"/>
</dbReference>
<dbReference type="AlphaFoldDB" id="A0A7X3CT72"/>
<protein>
    <submittedName>
        <fullName evidence="1">DUF2935 domain-containing protein</fullName>
    </submittedName>
</protein>
<dbReference type="Proteomes" id="UP000450917">
    <property type="component" value="Unassembled WGS sequence"/>
</dbReference>
<comment type="caution">
    <text evidence="1">The sequence shown here is derived from an EMBL/GenBank/DDBJ whole genome shotgun (WGS) entry which is preliminary data.</text>
</comment>
<gene>
    <name evidence="1" type="ORF">GNP93_12330</name>
</gene>
<dbReference type="SUPFAM" id="SSF158430">
    <property type="entry name" value="Bacillus cereus metalloprotein-like"/>
    <property type="match status" value="2"/>
</dbReference>
<keyword evidence="2" id="KW-1185">Reference proteome</keyword>
<reference evidence="1 2" key="1">
    <citation type="submission" date="2019-11" db="EMBL/GenBank/DDBJ databases">
        <title>Draft genome sequences of five Paenibacillus species of dairy origin.</title>
        <authorList>
            <person name="Olajide A.M."/>
            <person name="Chen S."/>
            <person name="Lapointe G."/>
        </authorList>
    </citation>
    <scope>NUCLEOTIDE SEQUENCE [LARGE SCALE GENOMIC DNA]</scope>
    <source>
        <strain evidence="1 2">2CS3</strain>
    </source>
</reference>
<dbReference type="Pfam" id="PF11155">
    <property type="entry name" value="DUF2935"/>
    <property type="match status" value="2"/>
</dbReference>
<organism evidence="1 2">
    <name type="scientific">Paenibacillus validus</name>
    <dbReference type="NCBI Taxonomy" id="44253"/>
    <lineage>
        <taxon>Bacteria</taxon>
        <taxon>Bacillati</taxon>
        <taxon>Bacillota</taxon>
        <taxon>Bacilli</taxon>
        <taxon>Bacillales</taxon>
        <taxon>Paenibacillaceae</taxon>
        <taxon>Paenibacillus</taxon>
    </lineage>
</organism>